<name>X0XFG3_9ZZZZ</name>
<reference evidence="1" key="1">
    <citation type="journal article" date="2014" name="Front. Microbiol.">
        <title>High frequency of phylogenetically diverse reductive dehalogenase-homologous genes in deep subseafloor sedimentary metagenomes.</title>
        <authorList>
            <person name="Kawai M."/>
            <person name="Futagami T."/>
            <person name="Toyoda A."/>
            <person name="Takaki Y."/>
            <person name="Nishi S."/>
            <person name="Hori S."/>
            <person name="Arai W."/>
            <person name="Tsubouchi T."/>
            <person name="Morono Y."/>
            <person name="Uchiyama I."/>
            <person name="Ito T."/>
            <person name="Fujiyama A."/>
            <person name="Inagaki F."/>
            <person name="Takami H."/>
        </authorList>
    </citation>
    <scope>NUCLEOTIDE SEQUENCE</scope>
    <source>
        <strain evidence="1">Expedition CK06-06</strain>
    </source>
</reference>
<proteinExistence type="predicted"/>
<sequence>MLGNNPHGYWVLMDDGKLTCYMPIWNNPKSNMLSFEGPLPEGHVDFLMQTERRHGYWVLAREIDEIIVYNPTPCVHLIDGAPASCAIYDD</sequence>
<dbReference type="EMBL" id="BARS01040404">
    <property type="protein sequence ID" value="GAG35383.1"/>
    <property type="molecule type" value="Genomic_DNA"/>
</dbReference>
<comment type="caution">
    <text evidence="1">The sequence shown here is derived from an EMBL/GenBank/DDBJ whole genome shotgun (WGS) entry which is preliminary data.</text>
</comment>
<gene>
    <name evidence="1" type="ORF">S01H1_61600</name>
</gene>
<evidence type="ECO:0000313" key="1">
    <source>
        <dbReference type="EMBL" id="GAG35383.1"/>
    </source>
</evidence>
<dbReference type="AlphaFoldDB" id="X0XFG3"/>
<organism evidence="1">
    <name type="scientific">marine sediment metagenome</name>
    <dbReference type="NCBI Taxonomy" id="412755"/>
    <lineage>
        <taxon>unclassified sequences</taxon>
        <taxon>metagenomes</taxon>
        <taxon>ecological metagenomes</taxon>
    </lineage>
</organism>
<accession>X0XFG3</accession>
<protein>
    <submittedName>
        <fullName evidence="1">Uncharacterized protein</fullName>
    </submittedName>
</protein>
<feature type="non-terminal residue" evidence="1">
    <location>
        <position position="90"/>
    </location>
</feature>